<accession>A0A371F8H2</accession>
<protein>
    <submittedName>
        <fullName evidence="2">Uncharacterized protein</fullName>
    </submittedName>
</protein>
<feature type="region of interest" description="Disordered" evidence="1">
    <location>
        <begin position="71"/>
        <end position="111"/>
    </location>
</feature>
<proteinExistence type="predicted"/>
<evidence type="ECO:0000313" key="3">
    <source>
        <dbReference type="Proteomes" id="UP000257109"/>
    </source>
</evidence>
<feature type="compositionally biased region" description="Polar residues" evidence="1">
    <location>
        <begin position="101"/>
        <end position="111"/>
    </location>
</feature>
<organism evidence="2 3">
    <name type="scientific">Mucuna pruriens</name>
    <name type="common">Velvet bean</name>
    <name type="synonym">Dolichos pruriens</name>
    <dbReference type="NCBI Taxonomy" id="157652"/>
    <lineage>
        <taxon>Eukaryota</taxon>
        <taxon>Viridiplantae</taxon>
        <taxon>Streptophyta</taxon>
        <taxon>Embryophyta</taxon>
        <taxon>Tracheophyta</taxon>
        <taxon>Spermatophyta</taxon>
        <taxon>Magnoliopsida</taxon>
        <taxon>eudicotyledons</taxon>
        <taxon>Gunneridae</taxon>
        <taxon>Pentapetalae</taxon>
        <taxon>rosids</taxon>
        <taxon>fabids</taxon>
        <taxon>Fabales</taxon>
        <taxon>Fabaceae</taxon>
        <taxon>Papilionoideae</taxon>
        <taxon>50 kb inversion clade</taxon>
        <taxon>NPAAA clade</taxon>
        <taxon>indigoferoid/millettioid clade</taxon>
        <taxon>Phaseoleae</taxon>
        <taxon>Mucuna</taxon>
    </lineage>
</organism>
<sequence>MARTKIDVHVGSLSMEFRDNLLQLNIFYAMRHPTEDHSLYSMDVIDELVEEYNQSSKVCIFGPGSVAFGHHSQQLGPGTRREIADSPSATQEINRVETFRPSRNQSIHLHA</sequence>
<comment type="caution">
    <text evidence="2">The sequence shown here is derived from an EMBL/GenBank/DDBJ whole genome shotgun (WGS) entry which is preliminary data.</text>
</comment>
<dbReference type="AlphaFoldDB" id="A0A371F8H2"/>
<evidence type="ECO:0000313" key="2">
    <source>
        <dbReference type="EMBL" id="RDX74596.1"/>
    </source>
</evidence>
<gene>
    <name evidence="2" type="ORF">CR513_45652</name>
</gene>
<name>A0A371F8H2_MUCPR</name>
<dbReference type="OrthoDB" id="1744168at2759"/>
<dbReference type="Proteomes" id="UP000257109">
    <property type="component" value="Unassembled WGS sequence"/>
</dbReference>
<feature type="non-terminal residue" evidence="2">
    <location>
        <position position="1"/>
    </location>
</feature>
<evidence type="ECO:0000256" key="1">
    <source>
        <dbReference type="SAM" id="MobiDB-lite"/>
    </source>
</evidence>
<keyword evidence="3" id="KW-1185">Reference proteome</keyword>
<reference evidence="2" key="1">
    <citation type="submission" date="2018-05" db="EMBL/GenBank/DDBJ databases">
        <title>Draft genome of Mucuna pruriens seed.</title>
        <authorList>
            <person name="Nnadi N.E."/>
            <person name="Vos R."/>
            <person name="Hasami M.H."/>
            <person name="Devisetty U.K."/>
            <person name="Aguiy J.C."/>
        </authorList>
    </citation>
    <scope>NUCLEOTIDE SEQUENCE [LARGE SCALE GENOMIC DNA]</scope>
    <source>
        <strain evidence="2">JCA_2017</strain>
    </source>
</reference>
<dbReference type="EMBL" id="QJKJ01010129">
    <property type="protein sequence ID" value="RDX74596.1"/>
    <property type="molecule type" value="Genomic_DNA"/>
</dbReference>